<keyword evidence="1" id="KW-0812">Transmembrane</keyword>
<reference evidence="3" key="1">
    <citation type="submission" date="2012-06" db="EMBL/GenBank/DDBJ databases">
        <title>The complete genome of Belliella baltica DSM 15883.</title>
        <authorList>
            <person name="Lucas S."/>
            <person name="Copeland A."/>
            <person name="Lapidus A."/>
            <person name="Goodwin L."/>
            <person name="Pitluck S."/>
            <person name="Peters L."/>
            <person name="Mikhailova N."/>
            <person name="Davenport K."/>
            <person name="Kyrpides N."/>
            <person name="Mavromatis K."/>
            <person name="Pagani I."/>
            <person name="Ivanova N."/>
            <person name="Ovchinnikova G."/>
            <person name="Zeytun A."/>
            <person name="Detter J.C."/>
            <person name="Han C."/>
            <person name="Land M."/>
            <person name="Hauser L."/>
            <person name="Markowitz V."/>
            <person name="Cheng J.-F."/>
            <person name="Hugenholtz P."/>
            <person name="Woyke T."/>
            <person name="Wu D."/>
            <person name="Tindall B."/>
            <person name="Pomrenke H."/>
            <person name="Brambilla E."/>
            <person name="Klenk H.-P."/>
            <person name="Eisen J.A."/>
        </authorList>
    </citation>
    <scope>NUCLEOTIDE SEQUENCE [LARGE SCALE GENOMIC DNA]</scope>
    <source>
        <strain evidence="3">DSM 15883 / CIP 108006 / LMG 21964 / BA134</strain>
    </source>
</reference>
<dbReference type="EMBL" id="CP003281">
    <property type="protein sequence ID" value="AFL82941.1"/>
    <property type="molecule type" value="Genomic_DNA"/>
</dbReference>
<accession>I3Z123</accession>
<feature type="transmembrane region" description="Helical" evidence="1">
    <location>
        <begin position="103"/>
        <end position="126"/>
    </location>
</feature>
<sequence length="183" mass="19773">MLKSIEHSLLIGLIPLGLVLLGGLAAIFFRLSKGVESTVLHFAAGVVFSVVAVELLPDVIRIHRPIQIISGFVVGVVLMLVIKSIIKKLAAKTERTEENNFPATLFVGVAIDIFIDGLLVGIAFSVGSKEGLLLTLAIGIELFSLGLATATAFRKKSITKLKTFTYIALPEYFSYCPMQLHFS</sequence>
<dbReference type="Proteomes" id="UP000006050">
    <property type="component" value="Chromosome"/>
</dbReference>
<protein>
    <recommendedName>
        <fullName evidence="4">Divalent heavy-metal cations transporter</fullName>
    </recommendedName>
</protein>
<dbReference type="STRING" id="866536.Belba_0275"/>
<proteinExistence type="predicted"/>
<organism evidence="2 3">
    <name type="scientific">Belliella baltica (strain DSM 15883 / CIP 108006 / LMG 21964 / BA134)</name>
    <dbReference type="NCBI Taxonomy" id="866536"/>
    <lineage>
        <taxon>Bacteria</taxon>
        <taxon>Pseudomonadati</taxon>
        <taxon>Bacteroidota</taxon>
        <taxon>Cytophagia</taxon>
        <taxon>Cytophagales</taxon>
        <taxon>Cyclobacteriaceae</taxon>
        <taxon>Belliella</taxon>
    </lineage>
</organism>
<dbReference type="RefSeq" id="WP_014770956.1">
    <property type="nucleotide sequence ID" value="NC_018010.1"/>
</dbReference>
<gene>
    <name evidence="2" type="ordered locus">Belba_0275</name>
</gene>
<keyword evidence="1" id="KW-1133">Transmembrane helix</keyword>
<feature type="transmembrane region" description="Helical" evidence="1">
    <location>
        <begin position="62"/>
        <end position="82"/>
    </location>
</feature>
<dbReference type="HOGENOM" id="CLU_1472471_0_0_10"/>
<evidence type="ECO:0000313" key="2">
    <source>
        <dbReference type="EMBL" id="AFL82941.1"/>
    </source>
</evidence>
<evidence type="ECO:0008006" key="4">
    <source>
        <dbReference type="Google" id="ProtNLM"/>
    </source>
</evidence>
<dbReference type="KEGG" id="bbd:Belba_0275"/>
<keyword evidence="1" id="KW-0472">Membrane</keyword>
<dbReference type="eggNOG" id="COG0428">
    <property type="taxonomic scope" value="Bacteria"/>
</dbReference>
<evidence type="ECO:0000313" key="3">
    <source>
        <dbReference type="Proteomes" id="UP000006050"/>
    </source>
</evidence>
<evidence type="ECO:0000256" key="1">
    <source>
        <dbReference type="SAM" id="Phobius"/>
    </source>
</evidence>
<name>I3Z123_BELBD</name>
<feature type="transmembrane region" description="Helical" evidence="1">
    <location>
        <begin position="12"/>
        <end position="31"/>
    </location>
</feature>
<feature type="transmembrane region" description="Helical" evidence="1">
    <location>
        <begin position="132"/>
        <end position="153"/>
    </location>
</feature>
<dbReference type="OrthoDB" id="948891at2"/>
<feature type="transmembrane region" description="Helical" evidence="1">
    <location>
        <begin position="38"/>
        <end position="56"/>
    </location>
</feature>
<dbReference type="AlphaFoldDB" id="I3Z123"/>
<keyword evidence="3" id="KW-1185">Reference proteome</keyword>